<dbReference type="Proteomes" id="UP001447188">
    <property type="component" value="Unassembled WGS sequence"/>
</dbReference>
<feature type="repeat" description="WD" evidence="7">
    <location>
        <begin position="198"/>
        <end position="239"/>
    </location>
</feature>
<feature type="repeat" description="WD" evidence="7">
    <location>
        <begin position="361"/>
        <end position="396"/>
    </location>
</feature>
<dbReference type="PRINTS" id="PR00320">
    <property type="entry name" value="GPROTEINBRPT"/>
</dbReference>
<feature type="repeat" description="WD" evidence="7">
    <location>
        <begin position="274"/>
        <end position="316"/>
    </location>
</feature>
<evidence type="ECO:0000256" key="1">
    <source>
        <dbReference type="ARBA" id="ARBA00022517"/>
    </source>
</evidence>
<dbReference type="InterPro" id="IPR020472">
    <property type="entry name" value="WD40_PAC1"/>
</dbReference>
<dbReference type="InterPro" id="IPR001680">
    <property type="entry name" value="WD40_rpt"/>
</dbReference>
<organism evidence="10 11">
    <name type="scientific">Discina gigas</name>
    <dbReference type="NCBI Taxonomy" id="1032678"/>
    <lineage>
        <taxon>Eukaryota</taxon>
        <taxon>Fungi</taxon>
        <taxon>Dikarya</taxon>
        <taxon>Ascomycota</taxon>
        <taxon>Pezizomycotina</taxon>
        <taxon>Pezizomycetes</taxon>
        <taxon>Pezizales</taxon>
        <taxon>Discinaceae</taxon>
        <taxon>Discina</taxon>
    </lineage>
</organism>
<evidence type="ECO:0000313" key="10">
    <source>
        <dbReference type="EMBL" id="KAL0640793.1"/>
    </source>
</evidence>
<dbReference type="InterPro" id="IPR028599">
    <property type="entry name" value="WDR12/Ytm1"/>
</dbReference>
<dbReference type="InterPro" id="IPR012972">
    <property type="entry name" value="NLE"/>
</dbReference>
<keyword evidence="4" id="KW-0677">Repeat</keyword>
<dbReference type="InterPro" id="IPR015943">
    <property type="entry name" value="WD40/YVTN_repeat-like_dom_sf"/>
</dbReference>
<comment type="subcellular location">
    <subcellularLocation>
        <location evidence="6">Nucleus</location>
        <location evidence="6">Nucleolus</location>
    </subcellularLocation>
    <subcellularLocation>
        <location evidence="6">Nucleus</location>
        <location evidence="6">Nucleoplasm</location>
    </subcellularLocation>
</comment>
<dbReference type="PROSITE" id="PS50294">
    <property type="entry name" value="WD_REPEATS_REGION"/>
    <property type="match status" value="4"/>
</dbReference>
<feature type="domain" description="NLE" evidence="9">
    <location>
        <begin position="19"/>
        <end position="81"/>
    </location>
</feature>
<accession>A0ABR3GYA0</accession>
<comment type="subunit">
    <text evidence="6">Component of the NOP7 complex, composed of ERB1, NOP7 and YTM1. Within the NOP7 complex ERB1 appears to interact directly with NOP7 and YTM1. The NOP7 complex also associates with the 66S pre-ribosome.</text>
</comment>
<dbReference type="InterPro" id="IPR019775">
    <property type="entry name" value="WD40_repeat_CS"/>
</dbReference>
<evidence type="ECO:0000256" key="5">
    <source>
        <dbReference type="ARBA" id="ARBA00023242"/>
    </source>
</evidence>
<dbReference type="HAMAP" id="MF_03029">
    <property type="entry name" value="WDR12"/>
    <property type="match status" value="1"/>
</dbReference>
<comment type="caution">
    <text evidence="10">The sequence shown here is derived from an EMBL/GenBank/DDBJ whole genome shotgun (WGS) entry which is preliminary data.</text>
</comment>
<dbReference type="PROSITE" id="PS50082">
    <property type="entry name" value="WD_REPEATS_2"/>
    <property type="match status" value="4"/>
</dbReference>
<evidence type="ECO:0000256" key="2">
    <source>
        <dbReference type="ARBA" id="ARBA00022552"/>
    </source>
</evidence>
<comment type="similarity">
    <text evidence="6">Belongs to the WD repeat WDR12/YTM1 family.</text>
</comment>
<name>A0ABR3GYA0_9PEZI</name>
<evidence type="ECO:0000256" key="6">
    <source>
        <dbReference type="HAMAP-Rule" id="MF_03029"/>
    </source>
</evidence>
<keyword evidence="11" id="KW-1185">Reference proteome</keyword>
<sequence length="457" mass="48825">MASIPMDTDIPPLVQQLQVQVKFVTRHPDIAVPTAPILVPSNLKRYGLSQIINHLLDTATPVPFDFLTGGAFLRTSLDAHLQSNGLSAESVITLEYVRAVVPPKFQAAFQHDDWVSSVSTAVFDGDNTLTRILSGSYDGIARVWNLSGQVLAEAPGHNSAIKSVKWLDNGAQFVTSSMDRTLHLWSYSDDAIVPVAEFLGHKATVENIAVHSASHRILSASADSTVGLWSTQSSECPAAPTDILPPKPKKRKTTSSPAVVAATAAPRYGPLGLLSGHSSPVSAVTFDPKDPTVAYSVSWDHTIRTWDLPTQALVDTRTTQHPILSVCVLPGLSLLACGSSARHITLHDPRASASTVATSTLRGHTNAVVALCADGQSEWQMASAGHDGTVRVWDVRAAGSGSMFTIKREGGEVVTGREKVFDVEWSRIGIVSGGSDKRVQINETPRAGEESVVVEKL</sequence>
<protein>
    <recommendedName>
        <fullName evidence="6">Ribosome biogenesis protein YTM1</fullName>
    </recommendedName>
</protein>
<dbReference type="InterPro" id="IPR036322">
    <property type="entry name" value="WD40_repeat_dom_sf"/>
</dbReference>
<dbReference type="Pfam" id="PF08154">
    <property type="entry name" value="NLE"/>
    <property type="match status" value="1"/>
</dbReference>
<keyword evidence="3 7" id="KW-0853">WD repeat</keyword>
<gene>
    <name evidence="10" type="primary">YTM1_1</name>
    <name evidence="6" type="synonym">YTM1</name>
    <name evidence="10" type="ORF">Q9L58_000100</name>
</gene>
<keyword evidence="5 6" id="KW-0539">Nucleus</keyword>
<dbReference type="SUPFAM" id="SSF50978">
    <property type="entry name" value="WD40 repeat-like"/>
    <property type="match status" value="1"/>
</dbReference>
<proteinExistence type="inferred from homology"/>
<keyword evidence="1 6" id="KW-0690">Ribosome biogenesis</keyword>
<comment type="function">
    <text evidence="6">Component of the NOP7 complex, which is required for maturation of the 25S and 5.8S ribosomal RNAs and formation of the 60S ribosome.</text>
</comment>
<evidence type="ECO:0000256" key="8">
    <source>
        <dbReference type="SAM" id="MobiDB-lite"/>
    </source>
</evidence>
<feature type="region of interest" description="Disordered" evidence="8">
    <location>
        <begin position="237"/>
        <end position="258"/>
    </location>
</feature>
<dbReference type="Gene3D" id="2.130.10.10">
    <property type="entry name" value="YVTN repeat-like/Quinoprotein amine dehydrogenase"/>
    <property type="match status" value="1"/>
</dbReference>
<reference evidence="10 11" key="1">
    <citation type="submission" date="2024-02" db="EMBL/GenBank/DDBJ databases">
        <title>Discinaceae phylogenomics.</title>
        <authorList>
            <person name="Dirks A.C."/>
            <person name="James T.Y."/>
        </authorList>
    </citation>
    <scope>NUCLEOTIDE SEQUENCE [LARGE SCALE GENOMIC DNA]</scope>
    <source>
        <strain evidence="10 11">ACD0624</strain>
    </source>
</reference>
<evidence type="ECO:0000256" key="3">
    <source>
        <dbReference type="ARBA" id="ARBA00022574"/>
    </source>
</evidence>
<evidence type="ECO:0000313" key="11">
    <source>
        <dbReference type="Proteomes" id="UP001447188"/>
    </source>
</evidence>
<dbReference type="PANTHER" id="PTHR19855">
    <property type="entry name" value="WD40 REPEAT PROTEIN 12, 37"/>
    <property type="match status" value="1"/>
</dbReference>
<dbReference type="PANTHER" id="PTHR19855:SF11">
    <property type="entry name" value="RIBOSOME BIOGENESIS PROTEIN WDR12"/>
    <property type="match status" value="1"/>
</dbReference>
<dbReference type="Pfam" id="PF00400">
    <property type="entry name" value="WD40"/>
    <property type="match status" value="5"/>
</dbReference>
<evidence type="ECO:0000256" key="7">
    <source>
        <dbReference type="PROSITE-ProRule" id="PRU00221"/>
    </source>
</evidence>
<dbReference type="SMART" id="SM00320">
    <property type="entry name" value="WD40"/>
    <property type="match status" value="7"/>
</dbReference>
<dbReference type="CDD" id="cd00200">
    <property type="entry name" value="WD40"/>
    <property type="match status" value="1"/>
</dbReference>
<feature type="repeat" description="WD" evidence="7">
    <location>
        <begin position="154"/>
        <end position="195"/>
    </location>
</feature>
<evidence type="ECO:0000259" key="9">
    <source>
        <dbReference type="Pfam" id="PF08154"/>
    </source>
</evidence>
<dbReference type="EMBL" id="JBBBZM010000001">
    <property type="protein sequence ID" value="KAL0640793.1"/>
    <property type="molecule type" value="Genomic_DNA"/>
</dbReference>
<evidence type="ECO:0000256" key="4">
    <source>
        <dbReference type="ARBA" id="ARBA00022737"/>
    </source>
</evidence>
<keyword evidence="2 6" id="KW-0698">rRNA processing</keyword>
<dbReference type="PROSITE" id="PS00678">
    <property type="entry name" value="WD_REPEATS_1"/>
    <property type="match status" value="2"/>
</dbReference>